<evidence type="ECO:0000313" key="1">
    <source>
        <dbReference type="EMBL" id="KAB2332925.1"/>
    </source>
</evidence>
<evidence type="ECO:0000313" key="2">
    <source>
        <dbReference type="Proteomes" id="UP000441354"/>
    </source>
</evidence>
<accession>A0A7V7RM38</accession>
<gene>
    <name evidence="1" type="ORF">F7732_12655</name>
</gene>
<reference evidence="1 2" key="1">
    <citation type="journal article" date="2014" name="Arch. Microbiol.">
        <title>Bacillus mesophilum sp. nov., strain IITR-54T, a novel 4-chlorobiphenyl dechlorinating bacterium.</title>
        <authorList>
            <person name="Manickam N."/>
            <person name="Singh N.K."/>
            <person name="Bajaj A."/>
            <person name="Kumar R.M."/>
            <person name="Kaur G."/>
            <person name="Kaur N."/>
            <person name="Bala M."/>
            <person name="Kumar A."/>
            <person name="Mayilraj S."/>
        </authorList>
    </citation>
    <scope>NUCLEOTIDE SEQUENCE [LARGE SCALE GENOMIC DNA]</scope>
    <source>
        <strain evidence="1 2">IITR-54</strain>
    </source>
</reference>
<protein>
    <submittedName>
        <fullName evidence="1">Uncharacterized protein</fullName>
    </submittedName>
</protein>
<dbReference type="RefSeq" id="WP_151574354.1">
    <property type="nucleotide sequence ID" value="NZ_WBOT01000003.1"/>
</dbReference>
<dbReference type="EMBL" id="WBOT01000003">
    <property type="protein sequence ID" value="KAB2332925.1"/>
    <property type="molecule type" value="Genomic_DNA"/>
</dbReference>
<dbReference type="Proteomes" id="UP000441354">
    <property type="component" value="Unassembled WGS sequence"/>
</dbReference>
<comment type="caution">
    <text evidence="1">The sequence shown here is derived from an EMBL/GenBank/DDBJ whole genome shotgun (WGS) entry which is preliminary data.</text>
</comment>
<name>A0A7V7RM38_9BACI</name>
<keyword evidence="2" id="KW-1185">Reference proteome</keyword>
<dbReference type="AlphaFoldDB" id="A0A7V7RM38"/>
<organism evidence="1 2">
    <name type="scientific">Bacillus mesophilum</name>
    <dbReference type="NCBI Taxonomy" id="1071718"/>
    <lineage>
        <taxon>Bacteria</taxon>
        <taxon>Bacillati</taxon>
        <taxon>Bacillota</taxon>
        <taxon>Bacilli</taxon>
        <taxon>Bacillales</taxon>
        <taxon>Bacillaceae</taxon>
        <taxon>Bacillus</taxon>
    </lineage>
</organism>
<proteinExistence type="predicted"/>
<sequence length="77" mass="8518">MKKAVVVKYLFEGTINERENERGVLVGDKVFVHDDETGAQLLSVAKADKPNEVLVDLDADATNYLTGPEQVIDLMLQ</sequence>